<dbReference type="InterPro" id="IPR027417">
    <property type="entry name" value="P-loop_NTPase"/>
</dbReference>
<dbReference type="PROSITE" id="PS51192">
    <property type="entry name" value="HELICASE_ATP_BIND_1"/>
    <property type="match status" value="1"/>
</dbReference>
<dbReference type="SMART" id="SM00490">
    <property type="entry name" value="HELICc"/>
    <property type="match status" value="1"/>
</dbReference>
<sequence>MQKEIRRADELNQKDKEKELEAIRERYLGIIKKKRRVRRLNDRKFVFDWDTSEDTSVDYNNLYKERHHVQFFGRGNIAGIDIKEQKRTQSQFYGDLLEKRRTEAEKEQEKVRRDWRIFREDYNITIKGGKIPNPFRTWSESGFPKEILDIIDKVGYKEPTPIQRQAIPIGLQNRDIIGVAETGSGKTLAFLIPLLVWIQSLPKIERLEDADQGPYAIILAPTRELAQQIEEETNKFGAPLGIRTVVVVGGCSREEQGFRIRLGCEIVIATPGRLIDVLENRYLVLNQCTYIVLDEADRMIDMGFEPDVQKILEYMPVTNLKPDTDEAEDASKLLENFYSKKKYRQTVMFTATMPPAVERLARSYLRRPATVYIGSIGKPTERVEQIVYMMGENDKRKKLMEILSKGIEPPVIIFVNQKKGVDVLAKGLEKLGYNTCTLHGGSRTKRICFSILKNGTKDILVATDVAGRGIDIKDVSLVVNYDFAKTIEDYTHRIGRTGRAGKTGCAISFVTKDDSSLFYDLKQMVMSSPVSTCPPELMNHPDAQHKPGTVVTKKRREEKIFA</sequence>
<evidence type="ECO:0000313" key="22">
    <source>
        <dbReference type="Proteomes" id="UP000015102"/>
    </source>
</evidence>
<dbReference type="InterPro" id="IPR014014">
    <property type="entry name" value="RNA_helicase_DEAD_Q_motif"/>
</dbReference>
<dbReference type="GO" id="GO:0003676">
    <property type="term" value="F:nucleic acid binding"/>
    <property type="evidence" value="ECO:0007669"/>
    <property type="project" value="InterPro"/>
</dbReference>
<keyword evidence="8" id="KW-0508">mRNA splicing</keyword>
<dbReference type="EC" id="3.6.4.13" evidence="2"/>
<feature type="short sequence motif" description="Q motif" evidence="16">
    <location>
        <begin position="136"/>
        <end position="164"/>
    </location>
</feature>
<keyword evidence="5 17" id="KW-0378">Hydrolase</keyword>
<dbReference type="FunFam" id="3.40.50.300:FF:000520">
    <property type="entry name" value="probable ATP-dependent RNA helicase DDX23"/>
    <property type="match status" value="1"/>
</dbReference>
<evidence type="ECO:0000256" key="2">
    <source>
        <dbReference type="ARBA" id="ARBA00012552"/>
    </source>
</evidence>
<comment type="similarity">
    <text evidence="10">Belongs to the DEAD box helicase family. DDX23/PRP28 subfamily.</text>
</comment>
<evidence type="ECO:0000256" key="6">
    <source>
        <dbReference type="ARBA" id="ARBA00022806"/>
    </source>
</evidence>
<evidence type="ECO:0000256" key="15">
    <source>
        <dbReference type="ARBA" id="ARBA00075448"/>
    </source>
</evidence>
<evidence type="ECO:0000256" key="11">
    <source>
        <dbReference type="ARBA" id="ARBA00047984"/>
    </source>
</evidence>
<comment type="subunit">
    <text evidence="13">The phosphorylated form (by SRPK2) is a component of the U4/U6-U5 tri-snRNP complex composed of the U4, U6 and U5 snRNAs and at least PRPF3, PRPF4, PRPF6, PRPF8, PRPF31, SNRNP200, TXNL4A, WDR57, SNRNP40, DDX23, CD2BP2, PPIH, SNU13, EFTUD2, SART1 and USP39. Identified in the spliceosome C complex. Interacts with ERBB4. Interacts with ERCC6.</text>
</comment>
<dbReference type="GO" id="GO:0010468">
    <property type="term" value="P:regulation of gene expression"/>
    <property type="evidence" value="ECO:0007669"/>
    <property type="project" value="UniProtKB-ARBA"/>
</dbReference>
<evidence type="ECO:0000256" key="3">
    <source>
        <dbReference type="ARBA" id="ARBA00022664"/>
    </source>
</evidence>
<dbReference type="Pfam" id="PF00270">
    <property type="entry name" value="DEAD"/>
    <property type="match status" value="1"/>
</dbReference>
<comment type="function">
    <text evidence="12">Involved in pre-mRNA splicing and its phosphorylated form (by SRPK2) is required for spliceosomal B complex formation. Independently of its spliceosome formation function, required for the suppression of incorrect R-loops formed during transcription; R-loops are composed of a DNA:RNA hybrid and the associated non-template single-stranded DNA.</text>
</comment>
<dbReference type="STRING" id="36166.T1GYB8"/>
<feature type="domain" description="DEAD-box RNA helicase Q" evidence="20">
    <location>
        <begin position="136"/>
        <end position="164"/>
    </location>
</feature>
<name>T1GYB8_MEGSC</name>
<dbReference type="Proteomes" id="UP000015102">
    <property type="component" value="Unassembled WGS sequence"/>
</dbReference>
<evidence type="ECO:0000256" key="5">
    <source>
        <dbReference type="ARBA" id="ARBA00022801"/>
    </source>
</evidence>
<dbReference type="HOGENOM" id="CLU_003041_11_2_1"/>
<evidence type="ECO:0000256" key="9">
    <source>
        <dbReference type="ARBA" id="ARBA00023242"/>
    </source>
</evidence>
<dbReference type="GO" id="GO:0016787">
    <property type="term" value="F:hydrolase activity"/>
    <property type="evidence" value="ECO:0007669"/>
    <property type="project" value="UniProtKB-KW"/>
</dbReference>
<dbReference type="CDD" id="cd17945">
    <property type="entry name" value="DEADc_DDX23"/>
    <property type="match status" value="1"/>
</dbReference>
<keyword evidence="22" id="KW-1185">Reference proteome</keyword>
<keyword evidence="6 17" id="KW-0347">Helicase</keyword>
<proteinExistence type="inferred from homology"/>
<dbReference type="SMART" id="SM00487">
    <property type="entry name" value="DEXDc"/>
    <property type="match status" value="1"/>
</dbReference>
<dbReference type="InterPro" id="IPR011545">
    <property type="entry name" value="DEAD/DEAH_box_helicase_dom"/>
</dbReference>
<reference evidence="21" key="2">
    <citation type="submission" date="2015-06" db="UniProtKB">
        <authorList>
            <consortium name="EnsemblMetazoa"/>
        </authorList>
    </citation>
    <scope>IDENTIFICATION</scope>
</reference>
<dbReference type="AlphaFoldDB" id="T1GYB8"/>
<dbReference type="InterPro" id="IPR057479">
    <property type="entry name" value="PRP28/DDX23-like_helical"/>
</dbReference>
<dbReference type="PANTHER" id="PTHR47958">
    <property type="entry name" value="ATP-DEPENDENT RNA HELICASE DBP3"/>
    <property type="match status" value="1"/>
</dbReference>
<dbReference type="InterPro" id="IPR014001">
    <property type="entry name" value="Helicase_ATP-bd"/>
</dbReference>
<protein>
    <recommendedName>
        <fullName evidence="14">Probable ATP-dependent RNA helicase DDX23</fullName>
        <ecNumber evidence="2">3.6.4.13</ecNumber>
    </recommendedName>
    <alternativeName>
        <fullName evidence="15">DEAD box protein 23</fullName>
    </alternativeName>
</protein>
<dbReference type="FunFam" id="3.40.50.300:FF:000322">
    <property type="entry name" value="probable ATP-dependent RNA helicase DDX23"/>
    <property type="match status" value="1"/>
</dbReference>
<evidence type="ECO:0000259" key="19">
    <source>
        <dbReference type="PROSITE" id="PS51194"/>
    </source>
</evidence>
<keyword evidence="7 17" id="KW-0067">ATP-binding</keyword>
<keyword evidence="3" id="KW-0507">mRNA processing</keyword>
<organism evidence="21 22">
    <name type="scientific">Megaselia scalaris</name>
    <name type="common">Humpbacked fly</name>
    <name type="synonym">Phora scalaris</name>
    <dbReference type="NCBI Taxonomy" id="36166"/>
    <lineage>
        <taxon>Eukaryota</taxon>
        <taxon>Metazoa</taxon>
        <taxon>Ecdysozoa</taxon>
        <taxon>Arthropoda</taxon>
        <taxon>Hexapoda</taxon>
        <taxon>Insecta</taxon>
        <taxon>Pterygota</taxon>
        <taxon>Neoptera</taxon>
        <taxon>Endopterygota</taxon>
        <taxon>Diptera</taxon>
        <taxon>Brachycera</taxon>
        <taxon>Muscomorpha</taxon>
        <taxon>Platypezoidea</taxon>
        <taxon>Phoridae</taxon>
        <taxon>Megaseliini</taxon>
        <taxon>Megaselia</taxon>
    </lineage>
</organism>
<feature type="domain" description="Helicase C-terminal" evidence="19">
    <location>
        <begin position="398"/>
        <end position="541"/>
    </location>
</feature>
<dbReference type="PROSITE" id="PS51195">
    <property type="entry name" value="Q_MOTIF"/>
    <property type="match status" value="1"/>
</dbReference>
<evidence type="ECO:0000259" key="18">
    <source>
        <dbReference type="PROSITE" id="PS51192"/>
    </source>
</evidence>
<evidence type="ECO:0000256" key="14">
    <source>
        <dbReference type="ARBA" id="ARBA00072905"/>
    </source>
</evidence>
<dbReference type="EnsemblMetazoa" id="MESCA008842-RA">
    <property type="protein sequence ID" value="MESCA008842-PA"/>
    <property type="gene ID" value="MESCA008842"/>
</dbReference>
<evidence type="ECO:0000256" key="12">
    <source>
        <dbReference type="ARBA" id="ARBA00055288"/>
    </source>
</evidence>
<evidence type="ECO:0000256" key="16">
    <source>
        <dbReference type="PROSITE-ProRule" id="PRU00552"/>
    </source>
</evidence>
<evidence type="ECO:0000256" key="1">
    <source>
        <dbReference type="ARBA" id="ARBA00004123"/>
    </source>
</evidence>
<dbReference type="SUPFAM" id="SSF52540">
    <property type="entry name" value="P-loop containing nucleoside triphosphate hydrolases"/>
    <property type="match status" value="2"/>
</dbReference>
<evidence type="ECO:0000256" key="8">
    <source>
        <dbReference type="ARBA" id="ARBA00023187"/>
    </source>
</evidence>
<evidence type="ECO:0000256" key="10">
    <source>
        <dbReference type="ARBA" id="ARBA00037954"/>
    </source>
</evidence>
<evidence type="ECO:0000313" key="21">
    <source>
        <dbReference type="EnsemblMetazoa" id="MESCA008842-PA"/>
    </source>
</evidence>
<keyword evidence="4 17" id="KW-0547">Nucleotide-binding</keyword>
<dbReference type="Gene3D" id="3.40.50.300">
    <property type="entry name" value="P-loop containing nucleotide triphosphate hydrolases"/>
    <property type="match status" value="2"/>
</dbReference>
<dbReference type="GO" id="GO:0000398">
    <property type="term" value="P:mRNA splicing, via spliceosome"/>
    <property type="evidence" value="ECO:0007669"/>
    <property type="project" value="UniProtKB-ARBA"/>
</dbReference>
<comment type="subcellular location">
    <subcellularLocation>
        <location evidence="1">Nucleus</location>
    </subcellularLocation>
</comment>
<evidence type="ECO:0000256" key="7">
    <source>
        <dbReference type="ARBA" id="ARBA00022840"/>
    </source>
</evidence>
<evidence type="ECO:0000256" key="17">
    <source>
        <dbReference type="RuleBase" id="RU000492"/>
    </source>
</evidence>
<evidence type="ECO:0000256" key="13">
    <source>
        <dbReference type="ARBA" id="ARBA00062365"/>
    </source>
</evidence>
<reference evidence="22" key="1">
    <citation type="submission" date="2013-02" db="EMBL/GenBank/DDBJ databases">
        <authorList>
            <person name="Hughes D."/>
        </authorList>
    </citation>
    <scope>NUCLEOTIDE SEQUENCE</scope>
    <source>
        <strain>Durham</strain>
        <strain evidence="22">NC isolate 2 -- Noor lab</strain>
    </source>
</reference>
<evidence type="ECO:0000259" key="20">
    <source>
        <dbReference type="PROSITE" id="PS51195"/>
    </source>
</evidence>
<keyword evidence="9" id="KW-0539">Nucleus</keyword>
<dbReference type="PROSITE" id="PS51194">
    <property type="entry name" value="HELICASE_CTER"/>
    <property type="match status" value="1"/>
</dbReference>
<dbReference type="GO" id="GO:0005634">
    <property type="term" value="C:nucleus"/>
    <property type="evidence" value="ECO:0007669"/>
    <property type="project" value="UniProtKB-SubCell"/>
</dbReference>
<comment type="catalytic activity">
    <reaction evidence="11">
        <text>ATP + H2O = ADP + phosphate + H(+)</text>
        <dbReference type="Rhea" id="RHEA:13065"/>
        <dbReference type="ChEBI" id="CHEBI:15377"/>
        <dbReference type="ChEBI" id="CHEBI:15378"/>
        <dbReference type="ChEBI" id="CHEBI:30616"/>
        <dbReference type="ChEBI" id="CHEBI:43474"/>
        <dbReference type="ChEBI" id="CHEBI:456216"/>
        <dbReference type="EC" id="3.6.4.13"/>
    </reaction>
</comment>
<dbReference type="EMBL" id="CAQQ02374297">
    <property type="status" value="NOT_ANNOTATED_CDS"/>
    <property type="molecule type" value="Genomic_DNA"/>
</dbReference>
<accession>T1GYB8</accession>
<feature type="domain" description="Helicase ATP-binding" evidence="18">
    <location>
        <begin position="167"/>
        <end position="371"/>
    </location>
</feature>
<dbReference type="PROSITE" id="PS00039">
    <property type="entry name" value="DEAD_ATP_HELICASE"/>
    <property type="match status" value="1"/>
</dbReference>
<dbReference type="Pfam" id="PF00271">
    <property type="entry name" value="Helicase_C"/>
    <property type="match status" value="1"/>
</dbReference>
<dbReference type="InterPro" id="IPR000629">
    <property type="entry name" value="RNA-helicase_DEAD-box_CS"/>
</dbReference>
<dbReference type="OMA" id="IFINYKR"/>
<dbReference type="Pfam" id="PF25430">
    <property type="entry name" value="DDX23"/>
    <property type="match status" value="1"/>
</dbReference>
<dbReference type="InterPro" id="IPR001650">
    <property type="entry name" value="Helicase_C-like"/>
</dbReference>
<dbReference type="GO" id="GO:0005524">
    <property type="term" value="F:ATP binding"/>
    <property type="evidence" value="ECO:0007669"/>
    <property type="project" value="UniProtKB-KW"/>
</dbReference>
<dbReference type="CDD" id="cd18787">
    <property type="entry name" value="SF2_C_DEAD"/>
    <property type="match status" value="1"/>
</dbReference>
<evidence type="ECO:0000256" key="4">
    <source>
        <dbReference type="ARBA" id="ARBA00022741"/>
    </source>
</evidence>
<dbReference type="GO" id="GO:0003724">
    <property type="term" value="F:RNA helicase activity"/>
    <property type="evidence" value="ECO:0007669"/>
    <property type="project" value="UniProtKB-EC"/>
</dbReference>